<keyword evidence="2 5" id="KW-0863">Zinc-finger</keyword>
<evidence type="ECO:0000259" key="7">
    <source>
        <dbReference type="PROSITE" id="PS50950"/>
    </source>
</evidence>
<evidence type="ECO:0000256" key="3">
    <source>
        <dbReference type="ARBA" id="ARBA00022833"/>
    </source>
</evidence>
<dbReference type="AlphaFoldDB" id="A0A9R0E6A0"/>
<dbReference type="SMART" id="SM00980">
    <property type="entry name" value="THAP"/>
    <property type="match status" value="1"/>
</dbReference>
<dbReference type="InterPro" id="IPR026516">
    <property type="entry name" value="THAP1/10"/>
</dbReference>
<protein>
    <submittedName>
        <fullName evidence="9">Uncharacterized protein LOC118278943 isoform X18</fullName>
    </submittedName>
</protein>
<gene>
    <name evidence="9" type="primary">LOC118278943</name>
</gene>
<keyword evidence="1" id="KW-0479">Metal-binding</keyword>
<dbReference type="GO" id="GO:0008270">
    <property type="term" value="F:zinc ion binding"/>
    <property type="evidence" value="ECO:0007669"/>
    <property type="project" value="UniProtKB-KW"/>
</dbReference>
<dbReference type="GO" id="GO:0043565">
    <property type="term" value="F:sequence-specific DNA binding"/>
    <property type="evidence" value="ECO:0007669"/>
    <property type="project" value="InterPro"/>
</dbReference>
<evidence type="ECO:0000313" key="8">
    <source>
        <dbReference type="Proteomes" id="UP000829999"/>
    </source>
</evidence>
<feature type="region of interest" description="Disordered" evidence="6">
    <location>
        <begin position="319"/>
        <end position="350"/>
    </location>
</feature>
<dbReference type="PROSITE" id="PS50950">
    <property type="entry name" value="ZF_THAP"/>
    <property type="match status" value="1"/>
</dbReference>
<evidence type="ECO:0000256" key="4">
    <source>
        <dbReference type="ARBA" id="ARBA00023125"/>
    </source>
</evidence>
<evidence type="ECO:0000313" key="9">
    <source>
        <dbReference type="RefSeq" id="XP_050559544.1"/>
    </source>
</evidence>
<dbReference type="Pfam" id="PF05485">
    <property type="entry name" value="THAP"/>
    <property type="match status" value="1"/>
</dbReference>
<dbReference type="InterPro" id="IPR006612">
    <property type="entry name" value="THAP_Znf"/>
</dbReference>
<dbReference type="Gene3D" id="6.20.210.20">
    <property type="entry name" value="THAP domain"/>
    <property type="match status" value="1"/>
</dbReference>
<keyword evidence="4 5" id="KW-0238">DNA-binding</keyword>
<keyword evidence="3" id="KW-0862">Zinc</keyword>
<reference evidence="9" key="1">
    <citation type="submission" date="2025-08" db="UniProtKB">
        <authorList>
            <consortium name="RefSeq"/>
        </authorList>
    </citation>
    <scope>IDENTIFICATION</scope>
    <source>
        <tissue evidence="9">Whole larval tissue</tissue>
    </source>
</reference>
<proteinExistence type="predicted"/>
<dbReference type="Proteomes" id="UP000829999">
    <property type="component" value="Chromosome 24"/>
</dbReference>
<dbReference type="SUPFAM" id="SSF57716">
    <property type="entry name" value="Glucocorticoid receptor-like (DNA-binding domain)"/>
    <property type="match status" value="1"/>
</dbReference>
<name>A0A9R0E6A0_SPOFR</name>
<dbReference type="GeneID" id="118278943"/>
<feature type="compositionally biased region" description="Basic residues" evidence="6">
    <location>
        <begin position="322"/>
        <end position="334"/>
    </location>
</feature>
<evidence type="ECO:0000256" key="2">
    <source>
        <dbReference type="ARBA" id="ARBA00022771"/>
    </source>
</evidence>
<dbReference type="InterPro" id="IPR038441">
    <property type="entry name" value="THAP_Znf_sf"/>
</dbReference>
<dbReference type="PANTHER" id="PTHR46600">
    <property type="entry name" value="THAP DOMAIN-CONTAINING"/>
    <property type="match status" value="1"/>
</dbReference>
<evidence type="ECO:0000256" key="1">
    <source>
        <dbReference type="ARBA" id="ARBA00022723"/>
    </source>
</evidence>
<feature type="domain" description="THAP-type" evidence="7">
    <location>
        <begin position="1"/>
        <end position="84"/>
    </location>
</feature>
<organism evidence="8 9">
    <name type="scientific">Spodoptera frugiperda</name>
    <name type="common">Fall armyworm</name>
    <dbReference type="NCBI Taxonomy" id="7108"/>
    <lineage>
        <taxon>Eukaryota</taxon>
        <taxon>Metazoa</taxon>
        <taxon>Ecdysozoa</taxon>
        <taxon>Arthropoda</taxon>
        <taxon>Hexapoda</taxon>
        <taxon>Insecta</taxon>
        <taxon>Pterygota</taxon>
        <taxon>Neoptera</taxon>
        <taxon>Endopterygota</taxon>
        <taxon>Lepidoptera</taxon>
        <taxon>Glossata</taxon>
        <taxon>Ditrysia</taxon>
        <taxon>Noctuoidea</taxon>
        <taxon>Noctuidae</taxon>
        <taxon>Amphipyrinae</taxon>
        <taxon>Spodoptera</taxon>
    </lineage>
</organism>
<feature type="region of interest" description="Disordered" evidence="6">
    <location>
        <begin position="99"/>
        <end position="121"/>
    </location>
</feature>
<evidence type="ECO:0000256" key="5">
    <source>
        <dbReference type="PROSITE-ProRule" id="PRU00309"/>
    </source>
</evidence>
<keyword evidence="8" id="KW-1185">Reference proteome</keyword>
<dbReference type="PANTHER" id="PTHR46600:SF11">
    <property type="entry name" value="THAP DOMAIN-CONTAINING PROTEIN 10"/>
    <property type="match status" value="1"/>
</dbReference>
<sequence length="418" mass="46968">MPACAIITCRKRSQVCSKAGNGISFHRFPTDPGVRKLWIEATGRINWIPTKSSTICSQHFDDDNYIITNSGIRNLKLGVYPHKYIVMCYSTSRHERRVSSPEEYFHTQDSSSDSLIDDPSEEKHEASADKIRCPKCSTEIETKQYVQLPLDALICQPCFLLLDTEAGEHERLLGHTMVCVGCGKSVRRIKQYHNVNMECPLLAVLISQNTYYVPSRNNYVCHMCWIRANRQAVVDSTHDMQELASDNMQDLASNNNAAAPPDVQEDRVNAILVNVYKYFATEGTELSPSQLRERTALCTGASEADVECALVLHQEVSATQKPLRKPPRKRRKKESKSPPPIQEEEPYIERETLIVTVDPKAGDANSEINPLAIKEEQPSSPITCEQDASLCEPQQSGLKPEDMAKVFVKTEPTEEPNS</sequence>
<evidence type="ECO:0000256" key="6">
    <source>
        <dbReference type="SAM" id="MobiDB-lite"/>
    </source>
</evidence>
<accession>A0A9R0E6A0</accession>
<dbReference type="RefSeq" id="XP_050559544.1">
    <property type="nucleotide sequence ID" value="XM_050703587.1"/>
</dbReference>